<evidence type="ECO:0000313" key="3">
    <source>
        <dbReference type="EMBL" id="EUC53498.1"/>
    </source>
</evidence>
<gene>
    <name evidence="3" type="ORF">RSOL_006350</name>
</gene>
<name>X8ITP3_9AGAM</name>
<evidence type="ECO:0000313" key="4">
    <source>
        <dbReference type="Proteomes" id="UP000030108"/>
    </source>
</evidence>
<dbReference type="Proteomes" id="UP000030108">
    <property type="component" value="Unassembled WGS sequence"/>
</dbReference>
<dbReference type="OrthoDB" id="3169857at2759"/>
<sequence length="89" mass="10131">MNSSHAGYAPLPAYDTEPASPVYPPEYEDQRGRLGESYREAVAALEADPRFHRDEPKAWQRVMLLVVMAMLFYLAYRMKAGSFLGMEES</sequence>
<accession>X8ITP3</accession>
<comment type="caution">
    <text evidence="3">The sequence shown here is derived from an EMBL/GenBank/DDBJ whole genome shotgun (WGS) entry which is preliminary data.</text>
</comment>
<evidence type="ECO:0000256" key="1">
    <source>
        <dbReference type="SAM" id="MobiDB-lite"/>
    </source>
</evidence>
<keyword evidence="2" id="KW-1133">Transmembrane helix</keyword>
<reference evidence="4" key="1">
    <citation type="journal article" date="2014" name="Genome Announc.">
        <title>Draft genome sequence of the plant-pathogenic soil fungus Rhizoctonia solani anastomosis group 3 strain Rhs1AP.</title>
        <authorList>
            <person name="Cubeta M.A."/>
            <person name="Thomas E."/>
            <person name="Dean R.A."/>
            <person name="Jabaji S."/>
            <person name="Neate S.M."/>
            <person name="Tavantzis S."/>
            <person name="Toda T."/>
            <person name="Vilgalys R."/>
            <person name="Bharathan N."/>
            <person name="Fedorova-Abrams N."/>
            <person name="Pakala S.B."/>
            <person name="Pakala S.M."/>
            <person name="Zafar N."/>
            <person name="Joardar V."/>
            <person name="Losada L."/>
            <person name="Nierman W.C."/>
        </authorList>
    </citation>
    <scope>NUCLEOTIDE SEQUENCE [LARGE SCALE GENOMIC DNA]</scope>
    <source>
        <strain evidence="4">AG-3</strain>
    </source>
</reference>
<dbReference type="AlphaFoldDB" id="X8ITP3"/>
<proteinExistence type="predicted"/>
<feature type="region of interest" description="Disordered" evidence="1">
    <location>
        <begin position="1"/>
        <end position="31"/>
    </location>
</feature>
<keyword evidence="2" id="KW-0472">Membrane</keyword>
<organism evidence="3 4">
    <name type="scientific">Rhizoctonia solani AG-3 Rhs1AP</name>
    <dbReference type="NCBI Taxonomy" id="1086054"/>
    <lineage>
        <taxon>Eukaryota</taxon>
        <taxon>Fungi</taxon>
        <taxon>Dikarya</taxon>
        <taxon>Basidiomycota</taxon>
        <taxon>Agaricomycotina</taxon>
        <taxon>Agaricomycetes</taxon>
        <taxon>Cantharellales</taxon>
        <taxon>Ceratobasidiaceae</taxon>
        <taxon>Rhizoctonia</taxon>
    </lineage>
</organism>
<dbReference type="EMBL" id="JATN01000322">
    <property type="protein sequence ID" value="EUC53498.1"/>
    <property type="molecule type" value="Genomic_DNA"/>
</dbReference>
<feature type="transmembrane region" description="Helical" evidence="2">
    <location>
        <begin position="58"/>
        <end position="76"/>
    </location>
</feature>
<keyword evidence="2 3" id="KW-0812">Transmembrane</keyword>
<feature type="non-terminal residue" evidence="3">
    <location>
        <position position="89"/>
    </location>
</feature>
<evidence type="ECO:0000256" key="2">
    <source>
        <dbReference type="SAM" id="Phobius"/>
    </source>
</evidence>
<protein>
    <submittedName>
        <fullName evidence="3">Transmembrane protein, putative</fullName>
    </submittedName>
</protein>